<dbReference type="SUPFAM" id="SSF53335">
    <property type="entry name" value="S-adenosyl-L-methionine-dependent methyltransferases"/>
    <property type="match status" value="1"/>
</dbReference>
<dbReference type="InterPro" id="IPR025714">
    <property type="entry name" value="Methyltranfer_dom"/>
</dbReference>
<evidence type="ECO:0000313" key="3">
    <source>
        <dbReference type="Proteomes" id="UP000823201"/>
    </source>
</evidence>
<dbReference type="Gene3D" id="3.40.50.150">
    <property type="entry name" value="Vaccinia Virus protein VP39"/>
    <property type="match status" value="1"/>
</dbReference>
<sequence length="183" mass="20802">MPDEQLWTTFYSPEQILAQLDVNQNVHSLVDLGCGYGTFLLPAARLIRGMAIGIDIEPLMIERCKQKAQAQHLKNITLLCVDISTSSTKILDDYKGTINYITLFNILHCEQPIPLLKNAYKLLNNKGKVGVIHWKQEKTPRGPSMAIRPTPETICAWAERVGLHFVKYIELPPYHFGLLFEKL</sequence>
<dbReference type="EMBL" id="JAFBEV010000010">
    <property type="protein sequence ID" value="MBM7657969.1"/>
    <property type="molecule type" value="Genomic_DNA"/>
</dbReference>
<reference evidence="2 3" key="1">
    <citation type="submission" date="2021-01" db="EMBL/GenBank/DDBJ databases">
        <title>Genomic Encyclopedia of Type Strains, Phase IV (KMG-IV): sequencing the most valuable type-strain genomes for metagenomic binning, comparative biology and taxonomic classification.</title>
        <authorList>
            <person name="Goeker M."/>
        </authorList>
    </citation>
    <scope>NUCLEOTIDE SEQUENCE [LARGE SCALE GENOMIC DNA]</scope>
    <source>
        <strain evidence="2 3">DSM 100968</strain>
    </source>
</reference>
<dbReference type="Proteomes" id="UP000823201">
    <property type="component" value="Unassembled WGS sequence"/>
</dbReference>
<dbReference type="Pfam" id="PF13847">
    <property type="entry name" value="Methyltransf_31"/>
    <property type="match status" value="1"/>
</dbReference>
<dbReference type="PANTHER" id="PTHR43861">
    <property type="entry name" value="TRANS-ACONITATE 2-METHYLTRANSFERASE-RELATED"/>
    <property type="match status" value="1"/>
</dbReference>
<evidence type="ECO:0000259" key="1">
    <source>
        <dbReference type="Pfam" id="PF13847"/>
    </source>
</evidence>
<proteinExistence type="predicted"/>
<evidence type="ECO:0000313" key="2">
    <source>
        <dbReference type="EMBL" id="MBM7657969.1"/>
    </source>
</evidence>
<keyword evidence="2" id="KW-0489">Methyltransferase</keyword>
<accession>A0ABS2Q9W7</accession>
<dbReference type="PANTHER" id="PTHR43861:SF1">
    <property type="entry name" value="TRANS-ACONITATE 2-METHYLTRANSFERASE"/>
    <property type="match status" value="1"/>
</dbReference>
<comment type="caution">
    <text evidence="2">The sequence shown here is derived from an EMBL/GenBank/DDBJ whole genome shotgun (WGS) entry which is preliminary data.</text>
</comment>
<keyword evidence="2" id="KW-0808">Transferase</keyword>
<protein>
    <submittedName>
        <fullName evidence="2">SAM-dependent methyltransferase</fullName>
    </submittedName>
</protein>
<name>A0ABS2Q9W7_9BACL</name>
<dbReference type="RefSeq" id="WP_205006365.1">
    <property type="nucleotide sequence ID" value="NZ_CBCRXA010000010.1"/>
</dbReference>
<gene>
    <name evidence="2" type="ORF">JOC27_001420</name>
</gene>
<dbReference type="InterPro" id="IPR029063">
    <property type="entry name" value="SAM-dependent_MTases_sf"/>
</dbReference>
<keyword evidence="3" id="KW-1185">Reference proteome</keyword>
<dbReference type="GO" id="GO:0008168">
    <property type="term" value="F:methyltransferase activity"/>
    <property type="evidence" value="ECO:0007669"/>
    <property type="project" value="UniProtKB-KW"/>
</dbReference>
<feature type="domain" description="Methyltransferase" evidence="1">
    <location>
        <begin position="29"/>
        <end position="135"/>
    </location>
</feature>
<dbReference type="CDD" id="cd02440">
    <property type="entry name" value="AdoMet_MTases"/>
    <property type="match status" value="1"/>
</dbReference>
<organism evidence="2 3">
    <name type="scientific">Sporolactobacillus spathodeae</name>
    <dbReference type="NCBI Taxonomy" id="1465502"/>
    <lineage>
        <taxon>Bacteria</taxon>
        <taxon>Bacillati</taxon>
        <taxon>Bacillota</taxon>
        <taxon>Bacilli</taxon>
        <taxon>Bacillales</taxon>
        <taxon>Sporolactobacillaceae</taxon>
        <taxon>Sporolactobacillus</taxon>
    </lineage>
</organism>
<dbReference type="GO" id="GO:0032259">
    <property type="term" value="P:methylation"/>
    <property type="evidence" value="ECO:0007669"/>
    <property type="project" value="UniProtKB-KW"/>
</dbReference>